<dbReference type="InterPro" id="IPR011518">
    <property type="entry name" value="Transposase_36"/>
</dbReference>
<dbReference type="EMBL" id="CADCTY010001217">
    <property type="protein sequence ID" value="CAA9362955.1"/>
    <property type="molecule type" value="Genomic_DNA"/>
</dbReference>
<reference evidence="1" key="1">
    <citation type="submission" date="2020-02" db="EMBL/GenBank/DDBJ databases">
        <authorList>
            <person name="Meier V. D."/>
        </authorList>
    </citation>
    <scope>NUCLEOTIDE SEQUENCE</scope>
    <source>
        <strain evidence="1">AVDCRST_MAG94</strain>
    </source>
</reference>
<evidence type="ECO:0008006" key="2">
    <source>
        <dbReference type="Google" id="ProtNLM"/>
    </source>
</evidence>
<evidence type="ECO:0000313" key="1">
    <source>
        <dbReference type="EMBL" id="CAA9362955.1"/>
    </source>
</evidence>
<protein>
    <recommendedName>
        <fullName evidence="2">Transposase</fullName>
    </recommendedName>
</protein>
<name>A0A6J4MLT1_9CYAN</name>
<dbReference type="Pfam" id="PF07592">
    <property type="entry name" value="DDE_Tnp_ISAZ013"/>
    <property type="match status" value="1"/>
</dbReference>
<proteinExistence type="predicted"/>
<organism evidence="1">
    <name type="scientific">uncultured Leptolyngbya sp</name>
    <dbReference type="NCBI Taxonomy" id="332963"/>
    <lineage>
        <taxon>Bacteria</taxon>
        <taxon>Bacillati</taxon>
        <taxon>Cyanobacteriota</taxon>
        <taxon>Cyanophyceae</taxon>
        <taxon>Leptolyngbyales</taxon>
        <taxon>Leptolyngbyaceae</taxon>
        <taxon>Leptolyngbya group</taxon>
        <taxon>Leptolyngbya</taxon>
        <taxon>environmental samples</taxon>
    </lineage>
</organism>
<gene>
    <name evidence="1" type="ORF">AVDCRST_MAG94-3498</name>
</gene>
<accession>A0A6J4MLT1</accession>
<dbReference type="AlphaFoldDB" id="A0A6J4MLT1"/>
<sequence>METMFTIHTYLFKQDLQRLVNELKIEIRIAHYPPYTSKYNPIEHRLFPHLTRVCQGGIFERVEIVKDLMEKAKTQTGLSVFVTILNNFYQTGRKVTEEFKQTMAIVFDEYLPKWNYTAKPQAL</sequence>